<dbReference type="WBParaSite" id="jg1704">
    <property type="protein sequence ID" value="jg1704"/>
    <property type="gene ID" value="jg1704"/>
</dbReference>
<dbReference type="PANTHER" id="PTHR24042">
    <property type="entry name" value="NEL HOMOLOG"/>
    <property type="match status" value="1"/>
</dbReference>
<dbReference type="Pfam" id="PF12662">
    <property type="entry name" value="cEGF"/>
    <property type="match status" value="1"/>
</dbReference>
<evidence type="ECO:0000256" key="2">
    <source>
        <dbReference type="ARBA" id="ARBA00022525"/>
    </source>
</evidence>
<dbReference type="InterPro" id="IPR001881">
    <property type="entry name" value="EGF-like_Ca-bd_dom"/>
</dbReference>
<feature type="domain" description="BPTI/Kunitz inhibitor" evidence="11">
    <location>
        <begin position="269"/>
        <end position="326"/>
    </location>
</feature>
<feature type="domain" description="BPTI/Kunitz inhibitor" evidence="11">
    <location>
        <begin position="26"/>
        <end position="95"/>
    </location>
</feature>
<dbReference type="PROSITE" id="PS50026">
    <property type="entry name" value="EGF_3"/>
    <property type="match status" value="2"/>
</dbReference>
<dbReference type="FunFam" id="2.10.25.10:FF:000038">
    <property type="entry name" value="Fibrillin 2"/>
    <property type="match status" value="1"/>
</dbReference>
<organism evidence="12 13">
    <name type="scientific">Ditylenchus dipsaci</name>
    <dbReference type="NCBI Taxonomy" id="166011"/>
    <lineage>
        <taxon>Eukaryota</taxon>
        <taxon>Metazoa</taxon>
        <taxon>Ecdysozoa</taxon>
        <taxon>Nematoda</taxon>
        <taxon>Chromadorea</taxon>
        <taxon>Rhabditida</taxon>
        <taxon>Tylenchina</taxon>
        <taxon>Tylenchomorpha</taxon>
        <taxon>Sphaerularioidea</taxon>
        <taxon>Anguinidae</taxon>
        <taxon>Anguininae</taxon>
        <taxon>Ditylenchus</taxon>
    </lineage>
</organism>
<evidence type="ECO:0000259" key="10">
    <source>
        <dbReference type="PROSITE" id="PS50026"/>
    </source>
</evidence>
<dbReference type="InterPro" id="IPR051586">
    <property type="entry name" value="PKC-binding_NELL"/>
</dbReference>
<dbReference type="GO" id="GO:0008201">
    <property type="term" value="F:heparin binding"/>
    <property type="evidence" value="ECO:0007669"/>
    <property type="project" value="TreeGrafter"/>
</dbReference>
<dbReference type="PANTHER" id="PTHR24042:SF5">
    <property type="entry name" value="EGF-LIKE CALCIUM-BINDING DOMAIN-CONTAINING PROTEIN"/>
    <property type="match status" value="1"/>
</dbReference>
<dbReference type="GO" id="GO:0005509">
    <property type="term" value="F:calcium ion binding"/>
    <property type="evidence" value="ECO:0007669"/>
    <property type="project" value="InterPro"/>
</dbReference>
<accession>A0A915D9P8</accession>
<keyword evidence="6" id="KW-0106">Calcium</keyword>
<sequence>MTNPCQALLTPFVLFPNSFPLFQGLCLLDPNPGYCGEEDQNPNSASEISNSNAQWYYYFNAIAGICEQFLFFGCSVESHNNYNRFYSLYQCRSICGQRLEPEINCDKCDVRTSYCKFFSKHNSSCECRYGYTKLSGDEECTDVDECAYDKTKKHQCDENAVCKNKAGSYICECVPGYVGNGKQCTLVGLENCSDCSPNATYIAGKSTCQCKSGFVGDGFNCTDVNECQMSPNVCHQNAKCKNSIGSFSCECRKGFAGNGYSCTKNKLACLDRFDPHYRANCGDEKGWRQHYYLDHETKQCAMFWYNSCPSASTNIFSTLSTCQNMCQHSKLLQKAGQINVWSV</sequence>
<dbReference type="GO" id="GO:0004867">
    <property type="term" value="F:serine-type endopeptidase inhibitor activity"/>
    <property type="evidence" value="ECO:0007669"/>
    <property type="project" value="InterPro"/>
</dbReference>
<keyword evidence="8" id="KW-0325">Glycoprotein</keyword>
<dbReference type="CDD" id="cd00054">
    <property type="entry name" value="EGF_CA"/>
    <property type="match status" value="2"/>
</dbReference>
<evidence type="ECO:0000313" key="13">
    <source>
        <dbReference type="WBParaSite" id="jg1704"/>
    </source>
</evidence>
<feature type="domain" description="EGF-like" evidence="10">
    <location>
        <begin position="142"/>
        <end position="185"/>
    </location>
</feature>
<dbReference type="PROSITE" id="PS01187">
    <property type="entry name" value="EGF_CA"/>
    <property type="match status" value="2"/>
</dbReference>
<dbReference type="Pfam" id="PF00014">
    <property type="entry name" value="Kunitz_BPTI"/>
    <property type="match status" value="1"/>
</dbReference>
<dbReference type="InterPro" id="IPR002223">
    <property type="entry name" value="Kunitz_BPTI"/>
</dbReference>
<dbReference type="InterPro" id="IPR026823">
    <property type="entry name" value="cEGF"/>
</dbReference>
<evidence type="ECO:0000256" key="4">
    <source>
        <dbReference type="ARBA" id="ARBA00022729"/>
    </source>
</evidence>
<dbReference type="InterPro" id="IPR036880">
    <property type="entry name" value="Kunitz_BPTI_sf"/>
</dbReference>
<keyword evidence="3 9" id="KW-0245">EGF-like domain</keyword>
<dbReference type="PROSITE" id="PS01186">
    <property type="entry name" value="EGF_2"/>
    <property type="match status" value="3"/>
</dbReference>
<evidence type="ECO:0000256" key="7">
    <source>
        <dbReference type="ARBA" id="ARBA00023157"/>
    </source>
</evidence>
<dbReference type="GO" id="GO:0005615">
    <property type="term" value="C:extracellular space"/>
    <property type="evidence" value="ECO:0007669"/>
    <property type="project" value="TreeGrafter"/>
</dbReference>
<dbReference type="InterPro" id="IPR009030">
    <property type="entry name" value="Growth_fac_rcpt_cys_sf"/>
</dbReference>
<comment type="subcellular location">
    <subcellularLocation>
        <location evidence="1">Secreted</location>
    </subcellularLocation>
</comment>
<dbReference type="CDD" id="cd00109">
    <property type="entry name" value="Kunitz-type"/>
    <property type="match status" value="1"/>
</dbReference>
<evidence type="ECO:0000256" key="8">
    <source>
        <dbReference type="ARBA" id="ARBA00023180"/>
    </source>
</evidence>
<evidence type="ECO:0000256" key="5">
    <source>
        <dbReference type="ARBA" id="ARBA00022737"/>
    </source>
</evidence>
<dbReference type="InterPro" id="IPR000152">
    <property type="entry name" value="EGF-type_Asp/Asn_hydroxyl_site"/>
</dbReference>
<dbReference type="AlphaFoldDB" id="A0A915D9P8"/>
<evidence type="ECO:0000313" key="12">
    <source>
        <dbReference type="Proteomes" id="UP000887574"/>
    </source>
</evidence>
<evidence type="ECO:0000256" key="3">
    <source>
        <dbReference type="ARBA" id="ARBA00022536"/>
    </source>
</evidence>
<dbReference type="SMART" id="SM00131">
    <property type="entry name" value="KU"/>
    <property type="match status" value="2"/>
</dbReference>
<dbReference type="InterPro" id="IPR000742">
    <property type="entry name" value="EGF"/>
</dbReference>
<proteinExistence type="predicted"/>
<keyword evidence="4" id="KW-0732">Signal</keyword>
<dbReference type="InterPro" id="IPR024731">
    <property type="entry name" value="NELL2-like_EGF"/>
</dbReference>
<dbReference type="SUPFAM" id="SSF57184">
    <property type="entry name" value="Growth factor receptor domain"/>
    <property type="match status" value="1"/>
</dbReference>
<keyword evidence="12" id="KW-1185">Reference proteome</keyword>
<dbReference type="PROSITE" id="PS50279">
    <property type="entry name" value="BPTI_KUNITZ_2"/>
    <property type="match status" value="2"/>
</dbReference>
<reference evidence="13" key="1">
    <citation type="submission" date="2022-11" db="UniProtKB">
        <authorList>
            <consortium name="WormBaseParasite"/>
        </authorList>
    </citation>
    <scope>IDENTIFICATION</scope>
</reference>
<evidence type="ECO:0000256" key="9">
    <source>
        <dbReference type="PROSITE-ProRule" id="PRU00076"/>
    </source>
</evidence>
<keyword evidence="2" id="KW-0964">Secreted</keyword>
<dbReference type="SMART" id="SM00179">
    <property type="entry name" value="EGF_CA"/>
    <property type="match status" value="2"/>
</dbReference>
<evidence type="ECO:0000256" key="1">
    <source>
        <dbReference type="ARBA" id="ARBA00004613"/>
    </source>
</evidence>
<dbReference type="Proteomes" id="UP000887574">
    <property type="component" value="Unplaced"/>
</dbReference>
<dbReference type="Pfam" id="PF12947">
    <property type="entry name" value="EGF_3"/>
    <property type="match status" value="2"/>
</dbReference>
<comment type="caution">
    <text evidence="9">Lacks conserved residue(s) required for the propagation of feature annotation.</text>
</comment>
<name>A0A915D9P8_9BILA</name>
<dbReference type="PROSITE" id="PS00010">
    <property type="entry name" value="ASX_HYDROXYL"/>
    <property type="match status" value="2"/>
</dbReference>
<dbReference type="FunFam" id="2.10.25.10:FF:000653">
    <property type="entry name" value="Putative Fibrillin-1"/>
    <property type="match status" value="1"/>
</dbReference>
<keyword evidence="5" id="KW-0677">Repeat</keyword>
<dbReference type="SMART" id="SM00181">
    <property type="entry name" value="EGF"/>
    <property type="match status" value="3"/>
</dbReference>
<evidence type="ECO:0000256" key="6">
    <source>
        <dbReference type="ARBA" id="ARBA00022837"/>
    </source>
</evidence>
<protein>
    <submittedName>
        <fullName evidence="13">Uncharacterized protein</fullName>
    </submittedName>
</protein>
<dbReference type="InterPro" id="IPR018097">
    <property type="entry name" value="EGF_Ca-bd_CS"/>
</dbReference>
<feature type="domain" description="EGF-like" evidence="10">
    <location>
        <begin position="223"/>
        <end position="263"/>
    </location>
</feature>
<dbReference type="SUPFAM" id="SSF57362">
    <property type="entry name" value="BPTI-like"/>
    <property type="match status" value="2"/>
</dbReference>
<dbReference type="Gene3D" id="2.10.25.10">
    <property type="entry name" value="Laminin"/>
    <property type="match status" value="3"/>
</dbReference>
<keyword evidence="7" id="KW-1015">Disulfide bond</keyword>
<evidence type="ECO:0000259" key="11">
    <source>
        <dbReference type="PROSITE" id="PS50279"/>
    </source>
</evidence>
<dbReference type="Gene3D" id="4.10.410.10">
    <property type="entry name" value="Pancreatic trypsin inhibitor Kunitz domain"/>
    <property type="match status" value="2"/>
</dbReference>